<evidence type="ECO:0000313" key="3">
    <source>
        <dbReference type="Proteomes" id="UP000077623"/>
    </source>
</evidence>
<organism evidence="2 3">
    <name type="scientific">Candidatus Mycoplasma haematobovis</name>
    <dbReference type="NCBI Taxonomy" id="432608"/>
    <lineage>
        <taxon>Bacteria</taxon>
        <taxon>Bacillati</taxon>
        <taxon>Mycoplasmatota</taxon>
        <taxon>Mollicutes</taxon>
        <taxon>Mycoplasmataceae</taxon>
        <taxon>Mycoplasma</taxon>
    </lineage>
</organism>
<reference evidence="3" key="1">
    <citation type="submission" date="2016-04" db="EMBL/GenBank/DDBJ databases">
        <authorList>
            <person name="Quiroz-Castaneda R.E."/>
            <person name="Martinez-Ocampo F."/>
        </authorList>
    </citation>
    <scope>NUCLEOTIDE SEQUENCE [LARGE SCALE GENOMIC DNA]</scope>
    <source>
        <strain evidence="3">INIFAP01</strain>
    </source>
</reference>
<feature type="transmembrane region" description="Helical" evidence="1">
    <location>
        <begin position="95"/>
        <end position="117"/>
    </location>
</feature>
<keyword evidence="1" id="KW-0472">Membrane</keyword>
<proteinExistence type="predicted"/>
<sequence>MFPTTVRGLKEQLAQPLGKAEVQFLIKTFQYACMFFFGFGFLTFLAGSVVIQISGSGFGWVGTVLCSLIGFLLYFPLNFYAMKYKNDPVAADSKLVTTAFTILACTFFFLFMGVIGVLGNIVSGPSSTTIGWLGKMIAFVFGITLVIYAIPLGIAFQIQKKSTILNLNKFLNFCGFSYIAFFVILLLLSFAGGFVTGAGSWILFLLSAIMLFVSPIITLYRMRSIVPYINHNDPIERKRWEHYFAFEISFQLLQLAWYIARIVATLVNGRSTSRLQ</sequence>
<protein>
    <submittedName>
        <fullName evidence="2">Uncharacterized protein</fullName>
    </submittedName>
</protein>
<feature type="transmembrane region" description="Helical" evidence="1">
    <location>
        <begin position="29"/>
        <end position="51"/>
    </location>
</feature>
<dbReference type="RefSeq" id="WP_187150025.1">
    <property type="nucleotide sequence ID" value="NZ_LWUJ01000011.1"/>
</dbReference>
<evidence type="ECO:0000313" key="2">
    <source>
        <dbReference type="EMBL" id="OAL10175.1"/>
    </source>
</evidence>
<evidence type="ECO:0000256" key="1">
    <source>
        <dbReference type="SAM" id="Phobius"/>
    </source>
</evidence>
<feature type="transmembrane region" description="Helical" evidence="1">
    <location>
        <begin position="137"/>
        <end position="158"/>
    </location>
</feature>
<feature type="transmembrane region" description="Helical" evidence="1">
    <location>
        <begin position="201"/>
        <end position="222"/>
    </location>
</feature>
<comment type="caution">
    <text evidence="2">The sequence shown here is derived from an EMBL/GenBank/DDBJ whole genome shotgun (WGS) entry which is preliminary data.</text>
</comment>
<name>A0A1A9QE07_9MOLU</name>
<dbReference type="EMBL" id="LWUJ01000011">
    <property type="protein sequence ID" value="OAL10175.1"/>
    <property type="molecule type" value="Genomic_DNA"/>
</dbReference>
<feature type="transmembrane region" description="Helical" evidence="1">
    <location>
        <begin position="170"/>
        <end position="195"/>
    </location>
</feature>
<keyword evidence="1" id="KW-0812">Transmembrane</keyword>
<keyword evidence="1" id="KW-1133">Transmembrane helix</keyword>
<gene>
    <name evidence="2" type="ORF">A6V39_01825</name>
</gene>
<dbReference type="Proteomes" id="UP000077623">
    <property type="component" value="Unassembled WGS sequence"/>
</dbReference>
<feature type="transmembrane region" description="Helical" evidence="1">
    <location>
        <begin position="57"/>
        <end position="75"/>
    </location>
</feature>
<accession>A0A1A9QE07</accession>
<keyword evidence="3" id="KW-1185">Reference proteome</keyword>
<dbReference type="AlphaFoldDB" id="A0A1A9QE07"/>